<dbReference type="InterPro" id="IPR002347">
    <property type="entry name" value="SDR_fam"/>
</dbReference>
<reference evidence="4 5" key="2">
    <citation type="submission" date="2020-08" db="EMBL/GenBank/DDBJ databases">
        <authorList>
            <person name="Partida-Martinez L."/>
            <person name="Huntemann M."/>
            <person name="Clum A."/>
            <person name="Wang J."/>
            <person name="Palaniappan K."/>
            <person name="Ritter S."/>
            <person name="Chen I.-M."/>
            <person name="Stamatis D."/>
            <person name="Reddy T."/>
            <person name="O'Malley R."/>
            <person name="Daum C."/>
            <person name="Shapiro N."/>
            <person name="Ivanova N."/>
            <person name="Kyrpides N."/>
            <person name="Woyke T."/>
        </authorList>
    </citation>
    <scope>NUCLEOTIDE SEQUENCE [LARGE SCALE GENOMIC DNA]</scope>
    <source>
        <strain evidence="4 5">AS2.23</strain>
    </source>
</reference>
<comment type="similarity">
    <text evidence="1">Belongs to the short-chain dehydrogenases/reductases (SDR) family.</text>
</comment>
<evidence type="ECO:0008006" key="6">
    <source>
        <dbReference type="Google" id="ProtNLM"/>
    </source>
</evidence>
<feature type="region of interest" description="Disordered" evidence="3">
    <location>
        <begin position="206"/>
        <end position="228"/>
    </location>
</feature>
<dbReference type="RefSeq" id="WP_221183070.1">
    <property type="nucleotide sequence ID" value="NZ_JACHVY010000001.1"/>
</dbReference>
<keyword evidence="2" id="KW-0560">Oxidoreductase</keyword>
<dbReference type="InterPro" id="IPR050259">
    <property type="entry name" value="SDR"/>
</dbReference>
<dbReference type="CDD" id="cd05233">
    <property type="entry name" value="SDR_c"/>
    <property type="match status" value="1"/>
</dbReference>
<name>A0A7W4XW23_KINRA</name>
<dbReference type="Gene3D" id="3.40.50.720">
    <property type="entry name" value="NAD(P)-binding Rossmann-like Domain"/>
    <property type="match status" value="1"/>
</dbReference>
<feature type="compositionally biased region" description="Basic and acidic residues" evidence="3">
    <location>
        <begin position="1"/>
        <end position="12"/>
    </location>
</feature>
<sequence>MTDTALPRDLRSPRPTGRPGPALVTGSESGIGRATAVELARRGHDVAITWFRDEAAGAATAEEVRALGRRAVLRHVDLRDLPGAADVVDDVAAELGGLEVLVNDAGTGTATPLLDLSFADWREVLAVDLDAAFLFLQRAARVMVAAGRGGRVVNVTSVHEHQPRVGAAPYCAAKGGLGLLTRTAAIELAEHGITVNAVAPGEIATPMTGQEDTDPHGEDRPGVPLGRPGDAREVAAVIGFLCSAEASYVTGASWPVDGGMLQMGPMAGSHLTADDWRRP</sequence>
<evidence type="ECO:0000313" key="4">
    <source>
        <dbReference type="EMBL" id="MBB2900453.1"/>
    </source>
</evidence>
<dbReference type="Pfam" id="PF13561">
    <property type="entry name" value="adh_short_C2"/>
    <property type="match status" value="1"/>
</dbReference>
<dbReference type="Proteomes" id="UP000533269">
    <property type="component" value="Unassembled WGS sequence"/>
</dbReference>
<comment type="caution">
    <text evidence="4">The sequence shown here is derived from an EMBL/GenBank/DDBJ whole genome shotgun (WGS) entry which is preliminary data.</text>
</comment>
<dbReference type="PROSITE" id="PS00061">
    <property type="entry name" value="ADH_SHORT"/>
    <property type="match status" value="1"/>
</dbReference>
<dbReference type="PRINTS" id="PR00080">
    <property type="entry name" value="SDRFAMILY"/>
</dbReference>
<dbReference type="PRINTS" id="PR00081">
    <property type="entry name" value="GDHRDH"/>
</dbReference>
<dbReference type="SUPFAM" id="SSF51735">
    <property type="entry name" value="NAD(P)-binding Rossmann-fold domains"/>
    <property type="match status" value="1"/>
</dbReference>
<evidence type="ECO:0000313" key="5">
    <source>
        <dbReference type="Proteomes" id="UP000533269"/>
    </source>
</evidence>
<evidence type="ECO:0000256" key="2">
    <source>
        <dbReference type="ARBA" id="ARBA00023002"/>
    </source>
</evidence>
<dbReference type="PANTHER" id="PTHR42879:SF2">
    <property type="entry name" value="3-OXOACYL-[ACYL-CARRIER-PROTEIN] REDUCTASE FABG"/>
    <property type="match status" value="1"/>
</dbReference>
<evidence type="ECO:0000256" key="1">
    <source>
        <dbReference type="ARBA" id="ARBA00006484"/>
    </source>
</evidence>
<feature type="region of interest" description="Disordered" evidence="3">
    <location>
        <begin position="1"/>
        <end position="28"/>
    </location>
</feature>
<dbReference type="InterPro" id="IPR020904">
    <property type="entry name" value="Sc_DH/Rdtase_CS"/>
</dbReference>
<dbReference type="NCBIfam" id="NF009384">
    <property type="entry name" value="PRK12743.1"/>
    <property type="match status" value="1"/>
</dbReference>
<dbReference type="InterPro" id="IPR036291">
    <property type="entry name" value="NAD(P)-bd_dom_sf"/>
</dbReference>
<dbReference type="FunFam" id="3.40.50.720:FF:000084">
    <property type="entry name" value="Short-chain dehydrogenase reductase"/>
    <property type="match status" value="1"/>
</dbReference>
<reference evidence="4 5" key="1">
    <citation type="submission" date="2020-08" db="EMBL/GenBank/DDBJ databases">
        <title>The Agave Microbiome: Exploring the role of microbial communities in plant adaptations to desert environments.</title>
        <authorList>
            <person name="Partida-Martinez L.P."/>
        </authorList>
    </citation>
    <scope>NUCLEOTIDE SEQUENCE [LARGE SCALE GENOMIC DNA]</scope>
    <source>
        <strain evidence="4 5">AS2.23</strain>
    </source>
</reference>
<proteinExistence type="inferred from homology"/>
<evidence type="ECO:0000256" key="3">
    <source>
        <dbReference type="SAM" id="MobiDB-lite"/>
    </source>
</evidence>
<dbReference type="EMBL" id="JACHVY010000001">
    <property type="protein sequence ID" value="MBB2900453.1"/>
    <property type="molecule type" value="Genomic_DNA"/>
</dbReference>
<dbReference type="GO" id="GO:0016491">
    <property type="term" value="F:oxidoreductase activity"/>
    <property type="evidence" value="ECO:0007669"/>
    <property type="project" value="UniProtKB-KW"/>
</dbReference>
<dbReference type="GO" id="GO:0032787">
    <property type="term" value="P:monocarboxylic acid metabolic process"/>
    <property type="evidence" value="ECO:0007669"/>
    <property type="project" value="UniProtKB-ARBA"/>
</dbReference>
<organism evidence="4 5">
    <name type="scientific">Kineococcus radiotolerans</name>
    <dbReference type="NCBI Taxonomy" id="131568"/>
    <lineage>
        <taxon>Bacteria</taxon>
        <taxon>Bacillati</taxon>
        <taxon>Actinomycetota</taxon>
        <taxon>Actinomycetes</taxon>
        <taxon>Kineosporiales</taxon>
        <taxon>Kineosporiaceae</taxon>
        <taxon>Kineococcus</taxon>
    </lineage>
</organism>
<accession>A0A7W4XW23</accession>
<dbReference type="PANTHER" id="PTHR42879">
    <property type="entry name" value="3-OXOACYL-(ACYL-CARRIER-PROTEIN) REDUCTASE"/>
    <property type="match status" value="1"/>
</dbReference>
<dbReference type="AlphaFoldDB" id="A0A7W4XW23"/>
<protein>
    <recommendedName>
        <fullName evidence="6">Short-chain dehydrogenase/reductase SDR</fullName>
    </recommendedName>
</protein>
<gene>
    <name evidence="4" type="ORF">FHR75_001241</name>
</gene>